<dbReference type="CDD" id="cd18793">
    <property type="entry name" value="SF2_C_SNF"/>
    <property type="match status" value="1"/>
</dbReference>
<feature type="region of interest" description="Disordered" evidence="10">
    <location>
        <begin position="533"/>
        <end position="584"/>
    </location>
</feature>
<evidence type="ECO:0000259" key="14">
    <source>
        <dbReference type="PROSITE" id="PS51204"/>
    </source>
</evidence>
<keyword evidence="2" id="KW-0547">Nucleotide-binding</keyword>
<evidence type="ECO:0000256" key="7">
    <source>
        <dbReference type="ARBA" id="ARBA00023125"/>
    </source>
</evidence>
<dbReference type="InterPro" id="IPR001650">
    <property type="entry name" value="Helicase_C-like"/>
</dbReference>
<evidence type="ECO:0000256" key="4">
    <source>
        <dbReference type="ARBA" id="ARBA00022806"/>
    </source>
</evidence>
<keyword evidence="5" id="KW-0067">ATP-binding</keyword>
<protein>
    <recommendedName>
        <fullName evidence="17">E1A-binding protein p400</fullName>
    </recommendedName>
</protein>
<feature type="region of interest" description="Disordered" evidence="10">
    <location>
        <begin position="921"/>
        <end position="954"/>
    </location>
</feature>
<dbReference type="Gene3D" id="3.40.50.10810">
    <property type="entry name" value="Tandem AAA-ATPase domain"/>
    <property type="match status" value="1"/>
</dbReference>
<sequence>MHGNGPSSTPRQLQRSRSFTGNEGEEPPIQTTLPQSPAPSFTPTVSSPAPQSPNYQIQQLIMSRNSVTGQNVNITLQNVGPVVAGNQQITLTPLPIPNPASPGFQFSSQPRRFEHGSPSYIQVTSPMSQQVQTQSPTQPSAVPIQALQSVRTGTTGTNLGMCSQSPTRGYVDASVLVRQISLSPSNGGHFVFQEGSSIAQIAQGATAQVQLPTGAAQATMRERRLSQPHSQTGGTIHHLGPQSPVASGANLQTLTTPSHITTTNLPPQISSIIQGQLIQQQQVLHGQQLGRTISFERTSGGMIAGVAGASFGMTTATAPTSPSRAVGPQGLSNLPLTTTVSSTLKKTSKKLEEIPPATQEDARMRKQCLEHHHKNMKLLKENFKEYMVELFFLQHFQGNMMDFLAFKKKPTLGLQGYLRQNDLDLDDEEDDEQSEVINDEVKIVTGKDGQTGTPVAIATQLPPNVSAAFSSQQQPFQQSHTASGAVAAANTIDIEAFKRQQVLTQTDPSKRPRLDMPRHGLIFQHPGVTSGVPLQQLMPTAQGGMPPTPQTVQLTGQKQSQQQYDPSKGPPVQNAASLHTPPPQLPGRVQTSNIPLSSLPTALHIAQQQQIAEVQIQTQIQVQVKTQPPSISVPVSPQNQLPPQISQQLQPGLYSQMPLSVSQPQATVQQQTVTLVRPTVDSPQQRLPTSSQTNSFVAPAAISTASPIASFSLTTNRTVPATNKALASTVTKALGSTATAGTKIQAHAQVPSGITSENSQDKLAEQVKLENQVHQRIAELRKEGLWSLRRLPKLQEPSRSKSQWDYLLEEMQWMAADFAQERMWKKASAKKLVRTAARYIEEKKINAERAEKEEENKLKHIAASIAREIENFWSNIEQVVEIKLQMKFQEKRRKALNLNTDSMKGPLKVIEEACVKQDSCKVSPTGRKRKASSSWSDGADEEETIAEQEKKEGTVDHEAELCELARDADIPLDDLVKHYEGAYDDNFHWPQTLSQKEEDKYTSQESEDFTMDLDSPKHTVLIDSLLGTDLYRPTGGASSTNLSSRKHTRDVGDVARAAELLLPSGNARISSSVKTKPPLLLRGTLRDYQKVGLDWLEKQYKKNLNGILADETGLGKNIQVIALMAHLASNEGNWGPHLIVVRSCKMLKWELEFKRWCPGLKLLLYFGKQRELRKKRQKWEEPNSFNVCITSYKQLFKGHQAFMKKRWKYLVLDEVHQIRNMSEKHWDAIFRLPSYNRLLLRDTPLTNTWRDHWTMVHFLIPGISQSYLDFPLKGSHEESQENCHKLLITLHRTVRPFVLRRSKKDVEKQLNKKYEHVLKCRLSNRQKALYEDVILQPGTQDALKGGHFVSVLHVLMQLQRICNHPELVDPRPGHSSYACETLQYKTASLILQAMEKDQWKNADLSLFDLLGLEYKVTRYEASLITGRKVTRKQIEEIYNTPEPAPRPHPVKLKPSRLFQPVLYGQKPEGHTVTFPNVPASRMVTTTTATVTQQGQARGRSPVTNSSCTQGPDVVKIAQLAATGGTQGRIAQPKTPVTLQFQGNTFTLSQTQLRQLTAGQPLQLQGSVLQIVSAPGQPYLRPPGQMVMQAMPQVGAIQNAINSLGIQHPANISGVAPAPQTGIQGRNLMHHGCGDQAAVLKSPNMLTPVQELVEEKQRLIRERLDRLFHCNERHCRRAPVYGADLLSVCCLNETLPQPIIPESQWGWAGAVNCLFSSRLSDDLSDPLRHLILSPNQQKAAAESLTKRTLCVVSPVIAAPPILVVPHPPPTYTHSMKVLYSGLKDQVAPHLHHLQEQTSLRTMHFPDVRLIQWDSGKLEALAILLQKLRSEGRRVLIFSQMLLMLDILEMFLDFHSLTFLRIDEFANYEQCYDLMKSFNQDPQIFCVLISTHSHSLGVPFVEANTAIFYDNDLNPVMDSRAQAWCDRIGRTKDIHIYRLVSANSIEEKLLKNGTKDLIREVAAQGNDFSMAFLTQQTIHELFELYSPLDDSGFGVKAEEFIMLSQEPSQTENIAMKFAKPFIEALNSIKRGGEQVTEHLEKYRTEKVNKADELQKSCKNEEISELKELAAVVEQLTPIEKYALNYLEEFYTSTASEKLDKGKLKTSKKLWEIDQLKAQYAQEEKMSWEEAEEDLLTYTREDAYNKDFIYDNPDGQTEIMPIWTPPTPPQDENDIYIDSVMCLMYDSSPILESKLPPVYVRKERKRHKADPAAAGRKKKQRHGESVVPPRSLFDRATPGMLKVRREGKDQKKNILLKQQTQFAKPLPTLVKLTTESGPDNPEWLISEDWALLQAVKHLLELPLNLTIISPAHTPNWDLVSDVVNSCSRIYRSSKQCRSRYENVIIPREEGKIMFETNPKKKTKSIYKTKNSRPLRTSQIYAQDEGVTHTQLYTNRFELMKMTAGKRSPPIKPLLGMNPFQKNPKHASVLAESGINYDKPLPPIQVASLRAERIAKEKKALVEQHHRAQQQPGSQPVQQPQQNGQQTSSPVVQPAQVQPQQVVPQQVVQQPQAVVPTATSAVPTTAVLAGTIKTAVTGASIQAAAVSGNVIVNTVAGVPSATFQPINKRLATPVIPATLTAPGASPQVVHTQQRAVASSSAPAEMVAIATNQGVRAVTPVTGGAVVCSSITTAQTQARSIVTQVATATTAGVQLAGKAITPAQFQLLRQQQAAQVQVPQIQTQAQSPGQIKAVGKISQEQLLKLQKQKMQLPQQTAQATAQQPQTGAQQTAPVQGQPPPQQTQPQQTQQLTAVTAPRAGAVLTGATVTNLQVARLLQAQGQIQAQPGQTAQVALAKPPVVSAVVSTTGVTTLPVTVAGISVAIGQNQKAAGGQAVVAQPLNVQLLKLKQQQQKALQTQTTTGQATVQQPKITAQQVTVQAQQQQQGQQKVTYTTQPAIKTQFLTAPINQAQKSPGAQQVQAQIQVAKLPQVVQQQTAMANIPQMVNASQQVQPQTVTLTQATAQQQVQVLPAGTAAQAVQQKLIQQQAVVTTASSQIQAPANQSTSAAPGSADTQQTKLQVRTPTVRIKAPTKPS</sequence>
<feature type="compositionally biased region" description="Polar residues" evidence="10">
    <location>
        <begin position="1"/>
        <end position="21"/>
    </location>
</feature>
<keyword evidence="4" id="KW-0347">Helicase</keyword>
<evidence type="ECO:0000313" key="16">
    <source>
        <dbReference type="Proteomes" id="UP000812440"/>
    </source>
</evidence>
<keyword evidence="9" id="KW-0175">Coiled coil</keyword>
<reference evidence="15" key="1">
    <citation type="thesis" date="2020" institute="ProQuest LLC" country="789 East Eisenhower Parkway, Ann Arbor, MI, USA">
        <title>Comparative Genomics and Chromosome Evolution.</title>
        <authorList>
            <person name="Mudd A.B."/>
        </authorList>
    </citation>
    <scope>NUCLEOTIDE SEQUENCE</scope>
    <source>
        <strain evidence="15">Female2</strain>
        <tissue evidence="15">Blood</tissue>
    </source>
</reference>
<dbReference type="Gene3D" id="3.40.50.300">
    <property type="entry name" value="P-loop containing nucleotide triphosphate hydrolases"/>
    <property type="match status" value="2"/>
</dbReference>
<dbReference type="SMART" id="SM00487">
    <property type="entry name" value="DEXDc"/>
    <property type="match status" value="1"/>
</dbReference>
<name>A0A8T2KHM9_9PIPI</name>
<dbReference type="PROSITE" id="PS50090">
    <property type="entry name" value="MYB_LIKE"/>
    <property type="match status" value="1"/>
</dbReference>
<dbReference type="GO" id="GO:0035267">
    <property type="term" value="C:NuA4 histone acetyltransferase complex"/>
    <property type="evidence" value="ECO:0007669"/>
    <property type="project" value="TreeGrafter"/>
</dbReference>
<evidence type="ECO:0000256" key="3">
    <source>
        <dbReference type="ARBA" id="ARBA00022801"/>
    </source>
</evidence>
<gene>
    <name evidence="15" type="ORF">GDO86_001966</name>
</gene>
<dbReference type="FunFam" id="3.40.50.10810:FF:000005">
    <property type="entry name" value="Photoperiod-independent early flowering 1"/>
    <property type="match status" value="1"/>
</dbReference>
<evidence type="ECO:0000259" key="13">
    <source>
        <dbReference type="PROSITE" id="PS51194"/>
    </source>
</evidence>
<feature type="region of interest" description="Disordered" evidence="10">
    <location>
        <begin position="2709"/>
        <end position="2748"/>
    </location>
</feature>
<feature type="region of interest" description="Disordered" evidence="10">
    <location>
        <begin position="2994"/>
        <end position="3031"/>
    </location>
</feature>
<dbReference type="GO" id="GO:0004386">
    <property type="term" value="F:helicase activity"/>
    <property type="evidence" value="ECO:0007669"/>
    <property type="project" value="UniProtKB-KW"/>
</dbReference>
<dbReference type="InterPro" id="IPR001005">
    <property type="entry name" value="SANT/Myb"/>
</dbReference>
<dbReference type="PROSITE" id="PS51194">
    <property type="entry name" value="HELICASE_CTER"/>
    <property type="match status" value="1"/>
</dbReference>
<evidence type="ECO:0000256" key="6">
    <source>
        <dbReference type="ARBA" id="ARBA00022853"/>
    </source>
</evidence>
<dbReference type="Proteomes" id="UP000812440">
    <property type="component" value="Chromosome 1"/>
</dbReference>
<evidence type="ECO:0000259" key="11">
    <source>
        <dbReference type="PROSITE" id="PS50090"/>
    </source>
</evidence>
<feature type="domain" description="HSA" evidence="14">
    <location>
        <begin position="791"/>
        <end position="863"/>
    </location>
</feature>
<dbReference type="GO" id="GO:0006325">
    <property type="term" value="P:chromatin organization"/>
    <property type="evidence" value="ECO:0007669"/>
    <property type="project" value="UniProtKB-KW"/>
</dbReference>
<dbReference type="GO" id="GO:0016787">
    <property type="term" value="F:hydrolase activity"/>
    <property type="evidence" value="ECO:0007669"/>
    <property type="project" value="UniProtKB-KW"/>
</dbReference>
<dbReference type="OrthoDB" id="372624at2759"/>
<evidence type="ECO:0000313" key="15">
    <source>
        <dbReference type="EMBL" id="KAG8455973.1"/>
    </source>
</evidence>
<dbReference type="InterPro" id="IPR049730">
    <property type="entry name" value="SNF2/RAD54-like_C"/>
</dbReference>
<dbReference type="GO" id="GO:0006281">
    <property type="term" value="P:DNA repair"/>
    <property type="evidence" value="ECO:0007669"/>
    <property type="project" value="TreeGrafter"/>
</dbReference>
<dbReference type="InterPro" id="IPR031575">
    <property type="entry name" value="EP400_N"/>
</dbReference>
<feature type="compositionally biased region" description="Polar residues" evidence="10">
    <location>
        <begin position="29"/>
        <end position="52"/>
    </location>
</feature>
<keyword evidence="16" id="KW-1185">Reference proteome</keyword>
<accession>A0A8T2KHM9</accession>
<organism evidence="15 16">
    <name type="scientific">Hymenochirus boettgeri</name>
    <name type="common">Congo dwarf clawed frog</name>
    <dbReference type="NCBI Taxonomy" id="247094"/>
    <lineage>
        <taxon>Eukaryota</taxon>
        <taxon>Metazoa</taxon>
        <taxon>Chordata</taxon>
        <taxon>Craniata</taxon>
        <taxon>Vertebrata</taxon>
        <taxon>Euteleostomi</taxon>
        <taxon>Amphibia</taxon>
        <taxon>Batrachia</taxon>
        <taxon>Anura</taxon>
        <taxon>Pipoidea</taxon>
        <taxon>Pipidae</taxon>
        <taxon>Pipinae</taxon>
        <taxon>Hymenochirus</taxon>
    </lineage>
</organism>
<keyword evidence="6" id="KW-0156">Chromatin regulator</keyword>
<dbReference type="Pfam" id="PF00271">
    <property type="entry name" value="Helicase_C"/>
    <property type="match status" value="1"/>
</dbReference>
<proteinExistence type="predicted"/>
<feature type="region of interest" description="Disordered" evidence="10">
    <location>
        <begin position="1"/>
        <end position="52"/>
    </location>
</feature>
<comment type="caution">
    <text evidence="15">The sequence shown here is derived from an EMBL/GenBank/DDBJ whole genome shotgun (WGS) entry which is preliminary data.</text>
</comment>
<feature type="compositionally biased region" description="Polar residues" evidence="10">
    <location>
        <begin position="2994"/>
        <end position="3019"/>
    </location>
</feature>
<evidence type="ECO:0000256" key="9">
    <source>
        <dbReference type="SAM" id="Coils"/>
    </source>
</evidence>
<evidence type="ECO:0000256" key="5">
    <source>
        <dbReference type="ARBA" id="ARBA00022840"/>
    </source>
</evidence>
<dbReference type="InterPro" id="IPR027417">
    <property type="entry name" value="P-loop_NTPase"/>
</dbReference>
<dbReference type="Pfam" id="PF00176">
    <property type="entry name" value="SNF2-rel_dom"/>
    <property type="match status" value="1"/>
</dbReference>
<keyword evidence="8" id="KW-0539">Nucleus</keyword>
<feature type="compositionally biased region" description="Low complexity" evidence="10">
    <location>
        <begin position="2738"/>
        <end position="2748"/>
    </location>
</feature>
<dbReference type="SUPFAM" id="SSF52540">
    <property type="entry name" value="P-loop containing nucleoside triphosphate hydrolases"/>
    <property type="match status" value="2"/>
</dbReference>
<evidence type="ECO:0000256" key="1">
    <source>
        <dbReference type="ARBA" id="ARBA00004123"/>
    </source>
</evidence>
<dbReference type="GO" id="GO:0005524">
    <property type="term" value="F:ATP binding"/>
    <property type="evidence" value="ECO:0007669"/>
    <property type="project" value="UniProtKB-KW"/>
</dbReference>
<keyword evidence="3" id="KW-0378">Hydrolase</keyword>
<feature type="compositionally biased region" description="Low complexity" evidence="10">
    <location>
        <begin position="2465"/>
        <end position="2493"/>
    </location>
</feature>
<feature type="region of interest" description="Disordered" evidence="10">
    <location>
        <begin position="2199"/>
        <end position="2228"/>
    </location>
</feature>
<dbReference type="InterPro" id="IPR014001">
    <property type="entry name" value="Helicase_ATP-bd"/>
</dbReference>
<dbReference type="PANTHER" id="PTHR46459">
    <property type="entry name" value="E1A-BINDING PROTEIN P400-RELATED"/>
    <property type="match status" value="1"/>
</dbReference>
<feature type="domain" description="Helicase ATP-binding" evidence="12">
    <location>
        <begin position="1097"/>
        <end position="1262"/>
    </location>
</feature>
<feature type="compositionally biased region" description="Polar residues" evidence="10">
    <location>
        <begin position="550"/>
        <end position="565"/>
    </location>
</feature>
<feature type="coiled-coil region" evidence="9">
    <location>
        <begin position="833"/>
        <end position="860"/>
    </location>
</feature>
<evidence type="ECO:0000256" key="8">
    <source>
        <dbReference type="ARBA" id="ARBA00023242"/>
    </source>
</evidence>
<evidence type="ECO:0000256" key="2">
    <source>
        <dbReference type="ARBA" id="ARBA00022741"/>
    </source>
</evidence>
<dbReference type="PROSITE" id="PS51192">
    <property type="entry name" value="HELICASE_ATP_BIND_1"/>
    <property type="match status" value="1"/>
</dbReference>
<dbReference type="GO" id="GO:0003682">
    <property type="term" value="F:chromatin binding"/>
    <property type="evidence" value="ECO:0007669"/>
    <property type="project" value="TreeGrafter"/>
</dbReference>
<keyword evidence="7" id="KW-0238">DNA-binding</keyword>
<feature type="domain" description="Myb-like" evidence="11">
    <location>
        <begin position="2280"/>
        <end position="2341"/>
    </location>
</feature>
<feature type="compositionally biased region" description="Low complexity" evidence="10">
    <location>
        <begin position="2709"/>
        <end position="2730"/>
    </location>
</feature>
<dbReference type="Pfam" id="PF15790">
    <property type="entry name" value="EP400_N"/>
    <property type="match status" value="1"/>
</dbReference>
<dbReference type="PANTHER" id="PTHR46459:SF3">
    <property type="entry name" value="E1A-BINDING PROTEIN P400"/>
    <property type="match status" value="1"/>
</dbReference>
<dbReference type="GO" id="GO:0003677">
    <property type="term" value="F:DNA binding"/>
    <property type="evidence" value="ECO:0007669"/>
    <property type="project" value="UniProtKB-KW"/>
</dbReference>
<feature type="region of interest" description="Disordered" evidence="10">
    <location>
        <begin position="2455"/>
        <end position="2493"/>
    </location>
</feature>
<dbReference type="InterPro" id="IPR038718">
    <property type="entry name" value="SNF2-like_sf"/>
</dbReference>
<dbReference type="GO" id="GO:0000812">
    <property type="term" value="C:Swr1 complex"/>
    <property type="evidence" value="ECO:0007669"/>
    <property type="project" value="TreeGrafter"/>
</dbReference>
<dbReference type="InterPro" id="IPR014012">
    <property type="entry name" value="HSA_dom"/>
</dbReference>
<dbReference type="PROSITE" id="PS51204">
    <property type="entry name" value="HSA"/>
    <property type="match status" value="1"/>
</dbReference>
<dbReference type="Pfam" id="PF07529">
    <property type="entry name" value="HSA"/>
    <property type="match status" value="1"/>
</dbReference>
<evidence type="ECO:0000256" key="10">
    <source>
        <dbReference type="SAM" id="MobiDB-lite"/>
    </source>
</evidence>
<dbReference type="EMBL" id="JAACNH010000001">
    <property type="protein sequence ID" value="KAG8455973.1"/>
    <property type="molecule type" value="Genomic_DNA"/>
</dbReference>
<comment type="subcellular location">
    <subcellularLocation>
        <location evidence="1">Nucleus</location>
    </subcellularLocation>
</comment>
<evidence type="ECO:0008006" key="17">
    <source>
        <dbReference type="Google" id="ProtNLM"/>
    </source>
</evidence>
<evidence type="ECO:0000259" key="12">
    <source>
        <dbReference type="PROSITE" id="PS51192"/>
    </source>
</evidence>
<feature type="domain" description="Helicase C-terminal" evidence="13">
    <location>
        <begin position="1815"/>
        <end position="1983"/>
    </location>
</feature>
<dbReference type="SMART" id="SM00573">
    <property type="entry name" value="HSA"/>
    <property type="match status" value="1"/>
</dbReference>
<dbReference type="InterPro" id="IPR000330">
    <property type="entry name" value="SNF2_N"/>
</dbReference>